<evidence type="ECO:0000256" key="1">
    <source>
        <dbReference type="ARBA" id="ARBA00004651"/>
    </source>
</evidence>
<evidence type="ECO:0000256" key="4">
    <source>
        <dbReference type="ARBA" id="ARBA00022475"/>
    </source>
</evidence>
<evidence type="ECO:0000256" key="5">
    <source>
        <dbReference type="ARBA" id="ARBA00022692"/>
    </source>
</evidence>
<dbReference type="Proteomes" id="UP000595224">
    <property type="component" value="Chromosome"/>
</dbReference>
<keyword evidence="4" id="KW-1003">Cell membrane</keyword>
<dbReference type="RefSeq" id="WP_198442014.1">
    <property type="nucleotide sequence ID" value="NZ_CBCSHE010000001.1"/>
</dbReference>
<sequence>MLSYLAGVCSSSLSIIFIIFIIGALGFMLGGVNVKGISLGTAGVLIVALAYGVLIHYFPTFSIVDTQITLWGDSIKSKFALVSNIGTALFVTAVGLIAGPKFFRTFNRKSLAYLLLGVIIIVLGAVTAIICILCDENLSSEMAVGLLTGGLTSTPGFSAAKEVPGVDQDAISAGYGIAYLYGVLGVVLFVQLVPKLLKVDMAKERENFVAANSVTIPEPKGTLVQLDDFGFFPFFLAVALGCIIGAIKIPGVNFSLGNSGGTLVAGLIIGHFGRIGKVDCRISKQTLNFMRELGLVLFLIGAGVPGGVNFVSNVKVSYFIYGAIMTTVPMIVGYLIARFVFKLNLFNNLGSITGGMTSTPALGTLIATTGTDEVSSAYAATYPLALVSVVLAAKIIVMLF</sequence>
<keyword evidence="5 8" id="KW-0812">Transmembrane</keyword>
<accession>A0A7T3RBR8</accession>
<keyword evidence="7 8" id="KW-0472">Membrane</keyword>
<feature type="transmembrane region" description="Helical" evidence="8">
    <location>
        <begin position="79"/>
        <end position="99"/>
    </location>
</feature>
<feature type="transmembrane region" description="Helical" evidence="8">
    <location>
        <begin position="293"/>
        <end position="312"/>
    </location>
</feature>
<feature type="transmembrane region" description="Helical" evidence="8">
    <location>
        <begin position="318"/>
        <end position="337"/>
    </location>
</feature>
<feature type="transmembrane region" description="Helical" evidence="8">
    <location>
        <begin position="12"/>
        <end position="32"/>
    </location>
</feature>
<feature type="transmembrane region" description="Helical" evidence="8">
    <location>
        <begin position="380"/>
        <end position="399"/>
    </location>
</feature>
<dbReference type="KEGG" id="tper:IWA51_07740"/>
<dbReference type="PANTHER" id="PTHR30445">
    <property type="entry name" value="K(+)_H(+) ANTIPORTER SUBUNIT KHTT"/>
    <property type="match status" value="1"/>
</dbReference>
<dbReference type="NCBIfam" id="TIGR01625">
    <property type="entry name" value="YidE_YbjL_dupl"/>
    <property type="match status" value="1"/>
</dbReference>
<keyword evidence="11" id="KW-1185">Reference proteome</keyword>
<feature type="domain" description="YidE/YbjL duplication" evidence="9">
    <location>
        <begin position="19"/>
        <end position="194"/>
    </location>
</feature>
<feature type="transmembrane region" description="Helical" evidence="8">
    <location>
        <begin position="173"/>
        <end position="193"/>
    </location>
</feature>
<dbReference type="AlphaFoldDB" id="A0A7T3RBR8"/>
<evidence type="ECO:0000313" key="11">
    <source>
        <dbReference type="Proteomes" id="UP000595224"/>
    </source>
</evidence>
<dbReference type="GO" id="GO:0005886">
    <property type="term" value="C:plasma membrane"/>
    <property type="evidence" value="ECO:0007669"/>
    <property type="project" value="UniProtKB-SubCell"/>
</dbReference>
<comment type="similarity">
    <text evidence="2">Belongs to the AAE transporter (TC 2.A.81) family.</text>
</comment>
<comment type="subcellular location">
    <subcellularLocation>
        <location evidence="1">Cell membrane</location>
        <topology evidence="1">Multi-pass membrane protein</topology>
    </subcellularLocation>
</comment>
<proteinExistence type="inferred from homology"/>
<dbReference type="PANTHER" id="PTHR30445:SF3">
    <property type="entry name" value="TRANSPORT PROTEIN YIDE-RELATED"/>
    <property type="match status" value="1"/>
</dbReference>
<protein>
    <submittedName>
        <fullName evidence="10">YidE/YbjL duplication</fullName>
    </submittedName>
</protein>
<dbReference type="Pfam" id="PF06826">
    <property type="entry name" value="Asp-Al_Ex"/>
    <property type="match status" value="2"/>
</dbReference>
<feature type="transmembrane region" description="Helical" evidence="8">
    <location>
        <begin position="39"/>
        <end position="59"/>
    </location>
</feature>
<feature type="transmembrane region" description="Helical" evidence="8">
    <location>
        <begin position="111"/>
        <end position="133"/>
    </location>
</feature>
<dbReference type="EMBL" id="CP064936">
    <property type="protein sequence ID" value="QQA00172.1"/>
    <property type="molecule type" value="Genomic_DNA"/>
</dbReference>
<feature type="transmembrane region" description="Helical" evidence="8">
    <location>
        <begin position="229"/>
        <end position="247"/>
    </location>
</feature>
<reference evidence="10 11" key="1">
    <citation type="submission" date="2020-11" db="EMBL/GenBank/DDBJ databases">
        <title>Treponema Peruensis nv. sp., first commensal Treponema isolated from human feces.</title>
        <authorList>
            <person name="Belkhou C."/>
            <person name="Raes J."/>
        </authorList>
    </citation>
    <scope>NUCLEOTIDE SEQUENCE [LARGE SCALE GENOMIC DNA]</scope>
    <source>
        <strain evidence="10 11">RCC2812</strain>
    </source>
</reference>
<feature type="transmembrane region" description="Helical" evidence="8">
    <location>
        <begin position="253"/>
        <end position="272"/>
    </location>
</feature>
<feature type="domain" description="YidE/YbjL duplication" evidence="9">
    <location>
        <begin position="234"/>
        <end position="398"/>
    </location>
</feature>
<evidence type="ECO:0000256" key="6">
    <source>
        <dbReference type="ARBA" id="ARBA00022989"/>
    </source>
</evidence>
<organism evidence="10 11">
    <name type="scientific">Treponema peruense</name>
    <dbReference type="NCBI Taxonomy" id="2787628"/>
    <lineage>
        <taxon>Bacteria</taxon>
        <taxon>Pseudomonadati</taxon>
        <taxon>Spirochaetota</taxon>
        <taxon>Spirochaetia</taxon>
        <taxon>Spirochaetales</taxon>
        <taxon>Treponemataceae</taxon>
        <taxon>Treponema</taxon>
    </lineage>
</organism>
<dbReference type="InterPro" id="IPR050144">
    <property type="entry name" value="AAE_transporter"/>
</dbReference>
<name>A0A7T3RBR8_9SPIR</name>
<evidence type="ECO:0000256" key="7">
    <source>
        <dbReference type="ARBA" id="ARBA00023136"/>
    </source>
</evidence>
<feature type="transmembrane region" description="Helical" evidence="8">
    <location>
        <begin position="349"/>
        <end position="368"/>
    </location>
</feature>
<dbReference type="InterPro" id="IPR006512">
    <property type="entry name" value="YidE_YbjL"/>
</dbReference>
<evidence type="ECO:0000259" key="9">
    <source>
        <dbReference type="Pfam" id="PF06826"/>
    </source>
</evidence>
<evidence type="ECO:0000256" key="8">
    <source>
        <dbReference type="SAM" id="Phobius"/>
    </source>
</evidence>
<keyword evidence="6 8" id="KW-1133">Transmembrane helix</keyword>
<gene>
    <name evidence="10" type="ORF">IWA51_07740</name>
</gene>
<evidence type="ECO:0000256" key="2">
    <source>
        <dbReference type="ARBA" id="ARBA00009854"/>
    </source>
</evidence>
<evidence type="ECO:0000313" key="10">
    <source>
        <dbReference type="EMBL" id="QQA00172.1"/>
    </source>
</evidence>
<evidence type="ECO:0000256" key="3">
    <source>
        <dbReference type="ARBA" id="ARBA00022448"/>
    </source>
</evidence>
<keyword evidence="3" id="KW-0813">Transport</keyword>